<evidence type="ECO:0000259" key="3">
    <source>
        <dbReference type="Pfam" id="PF03763"/>
    </source>
</evidence>
<dbReference type="KEGG" id="egu:105046725"/>
<evidence type="ECO:0000256" key="2">
    <source>
        <dbReference type="SAM" id="MobiDB-lite"/>
    </source>
</evidence>
<name>A0A6I9RB73_ELAGV</name>
<dbReference type="Pfam" id="PF03763">
    <property type="entry name" value="Remorin_C"/>
    <property type="match status" value="1"/>
</dbReference>
<dbReference type="OrthoDB" id="1900877at2759"/>
<evidence type="ECO:0000256" key="1">
    <source>
        <dbReference type="ARBA" id="ARBA00005711"/>
    </source>
</evidence>
<dbReference type="InParanoid" id="A0A6I9RB73"/>
<proteinExistence type="inferred from homology"/>
<feature type="domain" description="Remorin C-terminal" evidence="3">
    <location>
        <begin position="415"/>
        <end position="519"/>
    </location>
</feature>
<feature type="compositionally biased region" description="Basic and acidic residues" evidence="2">
    <location>
        <begin position="484"/>
        <end position="503"/>
    </location>
</feature>
<reference evidence="5" key="1">
    <citation type="submission" date="2025-08" db="UniProtKB">
        <authorList>
            <consortium name="RefSeq"/>
        </authorList>
    </citation>
    <scope>IDENTIFICATION</scope>
</reference>
<feature type="region of interest" description="Disordered" evidence="2">
    <location>
        <begin position="484"/>
        <end position="504"/>
    </location>
</feature>
<organism evidence="4 5">
    <name type="scientific">Elaeis guineensis var. tenera</name>
    <name type="common">Oil palm</name>
    <dbReference type="NCBI Taxonomy" id="51953"/>
    <lineage>
        <taxon>Eukaryota</taxon>
        <taxon>Viridiplantae</taxon>
        <taxon>Streptophyta</taxon>
        <taxon>Embryophyta</taxon>
        <taxon>Tracheophyta</taxon>
        <taxon>Spermatophyta</taxon>
        <taxon>Magnoliopsida</taxon>
        <taxon>Liliopsida</taxon>
        <taxon>Arecaceae</taxon>
        <taxon>Arecoideae</taxon>
        <taxon>Cocoseae</taxon>
        <taxon>Elaeidinae</taxon>
        <taxon>Elaeis</taxon>
    </lineage>
</organism>
<feature type="region of interest" description="Disordered" evidence="2">
    <location>
        <begin position="303"/>
        <end position="362"/>
    </location>
</feature>
<feature type="compositionally biased region" description="Polar residues" evidence="2">
    <location>
        <begin position="308"/>
        <end position="335"/>
    </location>
</feature>
<dbReference type="Proteomes" id="UP000504607">
    <property type="component" value="Chromosome 6"/>
</dbReference>
<dbReference type="InterPro" id="IPR005516">
    <property type="entry name" value="Remorin_C"/>
</dbReference>
<protein>
    <submittedName>
        <fullName evidence="5">Uncharacterized protein LOC105046725</fullName>
    </submittedName>
</protein>
<feature type="region of interest" description="Disordered" evidence="2">
    <location>
        <begin position="25"/>
        <end position="52"/>
    </location>
</feature>
<gene>
    <name evidence="5" type="primary">LOC105046725</name>
</gene>
<feature type="compositionally biased region" description="Basic and acidic residues" evidence="2">
    <location>
        <begin position="349"/>
        <end position="362"/>
    </location>
</feature>
<comment type="similarity">
    <text evidence="1">Belongs to the remorin family.</text>
</comment>
<sequence length="528" mass="58765">MEYERIHKVQMGVISPSKLRMKLLGSHGGRRKEGGSNSARASPSKHDDMEHAKNSLLAGEFDEEVNSKDSKDASSLTVIANSEGNLSQPCPKGNADMGRSRIQNIPKGGFCQHQPSSNLSTVHPVRPLEEDGNGYDSGHDNGSTSSFEFHRGERALQHPAVGPFFRHIPSKWNDAEKWILNRQMMPSPNLLKRSVMQNQGSRQVISGSVRVAPESIAAEHKHSIIQAVDAQRISCINPATQNVVEKFSFAPNCLQSSLDTANSGDYGLKKELDHKKLSVPESSVTSTSVIPAVQSVSMRDVGTEMTPIPSQEPSRTGTPIGATTPTCSPLSSIPSTPKRAAPTSSETTVDEHNQKKVGKKELSERELKLKTRREIAALGIQLGKMNIASWASKDDAKQGSPSLKTLDVDQLVKTEYETRAAAWEESQKSKHMARYRRKEVKIQEWESYQKAKFEAKMRKVEAQVERMKARAQERMQEKLAETRRLVEEKQATAEARRNREAARTARQVEQIRQTGHMPSRFRCCSWLL</sequence>
<feature type="region of interest" description="Disordered" evidence="2">
    <location>
        <begin position="110"/>
        <end position="147"/>
    </location>
</feature>
<dbReference type="AlphaFoldDB" id="A0A6I9RB73"/>
<evidence type="ECO:0000313" key="5">
    <source>
        <dbReference type="RefSeq" id="XP_010923709.1"/>
    </source>
</evidence>
<accession>A0A6I9RB73</accession>
<dbReference type="PANTHER" id="PTHR31471">
    <property type="entry name" value="OS02G0116800 PROTEIN"/>
    <property type="match status" value="1"/>
</dbReference>
<dbReference type="GeneID" id="105046725"/>
<evidence type="ECO:0000313" key="4">
    <source>
        <dbReference type="Proteomes" id="UP000504607"/>
    </source>
</evidence>
<keyword evidence="4" id="KW-1185">Reference proteome</keyword>
<dbReference type="PANTHER" id="PTHR31471:SF1">
    <property type="entry name" value="OS12G0613600 PROTEIN"/>
    <property type="match status" value="1"/>
</dbReference>
<dbReference type="RefSeq" id="XP_010923709.1">
    <property type="nucleotide sequence ID" value="XM_010925407.3"/>
</dbReference>
<dbReference type="FunCoup" id="A0A6I9RB73">
    <property type="interactions" value="1789"/>
</dbReference>